<proteinExistence type="predicted"/>
<gene>
    <name evidence="1" type="ORF">IQ63_07600</name>
</gene>
<sequence>MAGTNTSRLGLYKPDGDDNVNVETDLNDNYDLLDIAVGTTICTSSTRPASPYEGQAIYETDTGHFYLSNGTIPLSGSWVDPVANGLLATNITLGGSGTLITVPGRILSQRAAPSNTVLDGQVAGDSVSRFNLRNDGQMEWGTGAATRDTNLYRSAANTLKTDDSLIVSGTTTSTGNLSTGANLDVTGDATIDGDLTVSGVGQVQLVRKSADESVTSSTTLQNDNHLLLPVVATATYDLFLMCIFSGDTAGDIKFAWSVPSGTVLRWVDQTGASGVATDTDTYSAPGGSTQVGFQIWATVVTSSTAGNVQFQWAQNASSATATIVRTNSHLKMTRIS</sequence>
<accession>A0A0L0KLM9</accession>
<evidence type="ECO:0000313" key="2">
    <source>
        <dbReference type="Proteomes" id="UP000037151"/>
    </source>
</evidence>
<dbReference type="EMBL" id="JPPY01000044">
    <property type="protein sequence ID" value="KND38489.1"/>
    <property type="molecule type" value="Genomic_DNA"/>
</dbReference>
<protein>
    <submittedName>
        <fullName evidence="1">Uncharacterized protein</fullName>
    </submittedName>
</protein>
<dbReference type="RefSeq" id="WP_050369941.1">
    <property type="nucleotide sequence ID" value="NZ_KQ257806.1"/>
</dbReference>
<evidence type="ECO:0000313" key="1">
    <source>
        <dbReference type="EMBL" id="KND38489.1"/>
    </source>
</evidence>
<dbReference type="AlphaFoldDB" id="A0A0L0KLM9"/>
<dbReference type="OrthoDB" id="4332121at2"/>
<name>A0A0L0KLM9_9ACTN</name>
<comment type="caution">
    <text evidence="1">The sequence shown here is derived from an EMBL/GenBank/DDBJ whole genome shotgun (WGS) entry which is preliminary data.</text>
</comment>
<dbReference type="Proteomes" id="UP000037151">
    <property type="component" value="Unassembled WGS sequence"/>
</dbReference>
<reference evidence="2" key="1">
    <citation type="submission" date="2014-07" db="EMBL/GenBank/DDBJ databases">
        <title>Genome sequencing of plant-pathogenic Streptomyces species.</title>
        <authorList>
            <person name="Harrison J."/>
            <person name="Sapp M."/>
            <person name="Thwaites R."/>
            <person name="Studholme D.J."/>
        </authorList>
    </citation>
    <scope>NUCLEOTIDE SEQUENCE [LARGE SCALE GENOMIC DNA]</scope>
    <source>
        <strain evidence="2">NCPPB 4445</strain>
    </source>
</reference>
<dbReference type="PATRIC" id="fig|42234.21.peg.1566"/>
<organism evidence="1 2">
    <name type="scientific">Streptomyces acidiscabies</name>
    <dbReference type="NCBI Taxonomy" id="42234"/>
    <lineage>
        <taxon>Bacteria</taxon>
        <taxon>Bacillati</taxon>
        <taxon>Actinomycetota</taxon>
        <taxon>Actinomycetes</taxon>
        <taxon>Kitasatosporales</taxon>
        <taxon>Streptomycetaceae</taxon>
        <taxon>Streptomyces</taxon>
    </lineage>
</organism>